<keyword evidence="1" id="KW-0472">Membrane</keyword>
<gene>
    <name evidence="2" type="ORF">ACFSJF_06655</name>
</gene>
<keyword evidence="1" id="KW-0812">Transmembrane</keyword>
<dbReference type="RefSeq" id="WP_377555509.1">
    <property type="nucleotide sequence ID" value="NZ_JBHUMI010000009.1"/>
</dbReference>
<dbReference type="EMBL" id="JBHUHQ010000013">
    <property type="protein sequence ID" value="MFD2043935.1"/>
    <property type="molecule type" value="Genomic_DNA"/>
</dbReference>
<organism evidence="2 3">
    <name type="scientific">Ornithinibacillus salinisoli</name>
    <dbReference type="NCBI Taxonomy" id="1848459"/>
    <lineage>
        <taxon>Bacteria</taxon>
        <taxon>Bacillati</taxon>
        <taxon>Bacillota</taxon>
        <taxon>Bacilli</taxon>
        <taxon>Bacillales</taxon>
        <taxon>Bacillaceae</taxon>
        <taxon>Ornithinibacillus</taxon>
    </lineage>
</organism>
<reference evidence="3" key="1">
    <citation type="journal article" date="2019" name="Int. J. Syst. Evol. Microbiol.">
        <title>The Global Catalogue of Microorganisms (GCM) 10K type strain sequencing project: providing services to taxonomists for standard genome sequencing and annotation.</title>
        <authorList>
            <consortium name="The Broad Institute Genomics Platform"/>
            <consortium name="The Broad Institute Genome Sequencing Center for Infectious Disease"/>
            <person name="Wu L."/>
            <person name="Ma J."/>
        </authorList>
    </citation>
    <scope>NUCLEOTIDE SEQUENCE [LARGE SCALE GENOMIC DNA]</scope>
    <source>
        <strain evidence="3">R28</strain>
    </source>
</reference>
<evidence type="ECO:0000313" key="2">
    <source>
        <dbReference type="EMBL" id="MFD2043935.1"/>
    </source>
</evidence>
<proteinExistence type="predicted"/>
<evidence type="ECO:0000313" key="3">
    <source>
        <dbReference type="Proteomes" id="UP001597383"/>
    </source>
</evidence>
<evidence type="ECO:0000256" key="1">
    <source>
        <dbReference type="SAM" id="Phobius"/>
    </source>
</evidence>
<comment type="caution">
    <text evidence="2">The sequence shown here is derived from an EMBL/GenBank/DDBJ whole genome shotgun (WGS) entry which is preliminary data.</text>
</comment>
<feature type="transmembrane region" description="Helical" evidence="1">
    <location>
        <begin position="16"/>
        <end position="38"/>
    </location>
</feature>
<sequence length="76" mass="8676">MRPIISFLIALHSTRLLSYFISSLVFIVIFFAVVLLIGEIQLLTFQLFKFALQSLAVFGGTLLIIHVFKQFTNKRA</sequence>
<keyword evidence="3" id="KW-1185">Reference proteome</keyword>
<protein>
    <submittedName>
        <fullName evidence="2">Uncharacterized protein</fullName>
    </submittedName>
</protein>
<dbReference type="Proteomes" id="UP001597383">
    <property type="component" value="Unassembled WGS sequence"/>
</dbReference>
<accession>A0ABW4W124</accession>
<feature type="transmembrane region" description="Helical" evidence="1">
    <location>
        <begin position="50"/>
        <end position="68"/>
    </location>
</feature>
<name>A0ABW4W124_9BACI</name>
<keyword evidence="1" id="KW-1133">Transmembrane helix</keyword>